<evidence type="ECO:0000256" key="3">
    <source>
        <dbReference type="ARBA" id="ARBA00022490"/>
    </source>
</evidence>
<comment type="caution">
    <text evidence="10">The sequence shown here is derived from an EMBL/GenBank/DDBJ whole genome shotgun (WGS) entry which is preliminary data.</text>
</comment>
<dbReference type="Pfam" id="PF02545">
    <property type="entry name" value="Maf"/>
    <property type="match status" value="1"/>
</dbReference>
<dbReference type="RefSeq" id="WP_148062731.1">
    <property type="nucleotide sequence ID" value="NZ_VRYZ01000001.1"/>
</dbReference>
<dbReference type="InterPro" id="IPR029001">
    <property type="entry name" value="ITPase-like_fam"/>
</dbReference>
<dbReference type="Proteomes" id="UP000321933">
    <property type="component" value="Unassembled WGS sequence"/>
</dbReference>
<dbReference type="EC" id="3.6.1.9" evidence="9"/>
<evidence type="ECO:0000256" key="5">
    <source>
        <dbReference type="ARBA" id="ARBA00023080"/>
    </source>
</evidence>
<evidence type="ECO:0000313" key="11">
    <source>
        <dbReference type="Proteomes" id="UP000321933"/>
    </source>
</evidence>
<dbReference type="EMBL" id="VRYZ01000001">
    <property type="protein sequence ID" value="TXS94889.1"/>
    <property type="molecule type" value="Genomic_DNA"/>
</dbReference>
<evidence type="ECO:0000256" key="8">
    <source>
        <dbReference type="ARBA" id="ARBA00060749"/>
    </source>
</evidence>
<name>A0A5C9A474_9GAMM</name>
<dbReference type="GO" id="GO:0036221">
    <property type="term" value="F:UTP diphosphatase activity"/>
    <property type="evidence" value="ECO:0007669"/>
    <property type="project" value="RHEA"/>
</dbReference>
<dbReference type="AlphaFoldDB" id="A0A5C9A474"/>
<comment type="catalytic activity">
    <reaction evidence="9">
        <text>dTTP + H2O = dTMP + diphosphate + H(+)</text>
        <dbReference type="Rhea" id="RHEA:28534"/>
        <dbReference type="ChEBI" id="CHEBI:15377"/>
        <dbReference type="ChEBI" id="CHEBI:15378"/>
        <dbReference type="ChEBI" id="CHEBI:33019"/>
        <dbReference type="ChEBI" id="CHEBI:37568"/>
        <dbReference type="ChEBI" id="CHEBI:63528"/>
        <dbReference type="EC" id="3.6.1.9"/>
    </reaction>
</comment>
<dbReference type="HAMAP" id="MF_00528">
    <property type="entry name" value="Maf"/>
    <property type="match status" value="1"/>
</dbReference>
<comment type="catalytic activity">
    <reaction evidence="6">
        <text>N(7)-methyl-GTP + H2O = N(7)-methyl-GMP + diphosphate + H(+)</text>
        <dbReference type="Rhea" id="RHEA:58744"/>
        <dbReference type="ChEBI" id="CHEBI:15377"/>
        <dbReference type="ChEBI" id="CHEBI:15378"/>
        <dbReference type="ChEBI" id="CHEBI:33019"/>
        <dbReference type="ChEBI" id="CHEBI:58285"/>
        <dbReference type="ChEBI" id="CHEBI:87133"/>
    </reaction>
</comment>
<dbReference type="OrthoDB" id="9807767at2"/>
<comment type="catalytic activity">
    <reaction evidence="9">
        <text>UTP + H2O = UMP + diphosphate + H(+)</text>
        <dbReference type="Rhea" id="RHEA:29395"/>
        <dbReference type="ChEBI" id="CHEBI:15377"/>
        <dbReference type="ChEBI" id="CHEBI:15378"/>
        <dbReference type="ChEBI" id="CHEBI:33019"/>
        <dbReference type="ChEBI" id="CHEBI:46398"/>
        <dbReference type="ChEBI" id="CHEBI:57865"/>
        <dbReference type="EC" id="3.6.1.9"/>
    </reaction>
</comment>
<feature type="site" description="Important for substrate specificity" evidence="9">
    <location>
        <position position="12"/>
    </location>
</feature>
<dbReference type="PANTHER" id="PTHR43213">
    <property type="entry name" value="BIFUNCTIONAL DTTP/UTP PYROPHOSPHATASE/METHYLTRANSFERASE PROTEIN-RELATED"/>
    <property type="match status" value="1"/>
</dbReference>
<evidence type="ECO:0000256" key="9">
    <source>
        <dbReference type="HAMAP-Rule" id="MF_00528"/>
    </source>
</evidence>
<dbReference type="GO" id="GO:0005737">
    <property type="term" value="C:cytoplasm"/>
    <property type="evidence" value="ECO:0007669"/>
    <property type="project" value="UniProtKB-SubCell"/>
</dbReference>
<keyword evidence="11" id="KW-1185">Reference proteome</keyword>
<comment type="function">
    <text evidence="7">Nucleoside triphosphate pyrophosphatase that hydrolyzes 7-methyl-GTP (m(7)GTP). May have a dual role in cell division arrest and in preventing the incorporation of modified nucleotides into cellular nucleic acids.</text>
</comment>
<evidence type="ECO:0000256" key="2">
    <source>
        <dbReference type="ARBA" id="ARBA00004496"/>
    </source>
</evidence>
<evidence type="ECO:0000256" key="6">
    <source>
        <dbReference type="ARBA" id="ARBA00050213"/>
    </source>
</evidence>
<keyword evidence="5 9" id="KW-0546">Nucleotide metabolism</keyword>
<protein>
    <recommendedName>
        <fullName evidence="9">dTTP/UTP pyrophosphatase</fullName>
        <shortName evidence="9">dTTPase/UTPase</shortName>
        <ecNumber evidence="9">3.6.1.9</ecNumber>
    </recommendedName>
    <alternativeName>
        <fullName evidence="9">Nucleoside triphosphate pyrophosphatase</fullName>
    </alternativeName>
    <alternativeName>
        <fullName evidence="9">Nucleotide pyrophosphatase</fullName>
        <shortName evidence="9">Nucleotide PPase</shortName>
    </alternativeName>
</protein>
<accession>A0A5C9A474</accession>
<dbReference type="SUPFAM" id="SSF52972">
    <property type="entry name" value="ITPase-like"/>
    <property type="match status" value="1"/>
</dbReference>
<dbReference type="GO" id="GO:0009117">
    <property type="term" value="P:nucleotide metabolic process"/>
    <property type="evidence" value="ECO:0007669"/>
    <property type="project" value="UniProtKB-KW"/>
</dbReference>
<dbReference type="GO" id="GO:0036218">
    <property type="term" value="F:dTTP diphosphatase activity"/>
    <property type="evidence" value="ECO:0007669"/>
    <property type="project" value="RHEA"/>
</dbReference>
<keyword evidence="4 9" id="KW-0378">Hydrolase</keyword>
<proteinExistence type="inferred from homology"/>
<dbReference type="PANTHER" id="PTHR43213:SF5">
    <property type="entry name" value="BIFUNCTIONAL DTTP_UTP PYROPHOSPHATASE_METHYLTRANSFERASE PROTEIN-RELATED"/>
    <property type="match status" value="1"/>
</dbReference>
<gene>
    <name evidence="10" type="ORF">FVW59_03005</name>
</gene>
<feature type="site" description="Important for substrate specificity" evidence="9">
    <location>
        <position position="71"/>
    </location>
</feature>
<feature type="site" description="Important for substrate specificity" evidence="9">
    <location>
        <position position="153"/>
    </location>
</feature>
<evidence type="ECO:0000313" key="10">
    <source>
        <dbReference type="EMBL" id="TXS94889.1"/>
    </source>
</evidence>
<sequence length="196" mass="20696">MTTLVLASASPRRRELLAQIGVDCQVSPADIDETPQAGESPQDYVCRMAREKAAAVAAAQAADVAVLAADTTVVIDDDVLGKPGDRFDALAMLARLSGRTHQVMSAVCLCRGQRREEIVVTTEVTFASLDRELCEAYLATDEPWDKAGAYGIQGLGAVLVDAINGSYSNVVGLPLAETWRLLRDFGIASGLGGGDE</sequence>
<dbReference type="InterPro" id="IPR003697">
    <property type="entry name" value="Maf-like"/>
</dbReference>
<evidence type="ECO:0000256" key="1">
    <source>
        <dbReference type="ARBA" id="ARBA00001968"/>
    </source>
</evidence>
<organism evidence="10 11">
    <name type="scientific">Parahaliea aestuarii</name>
    <dbReference type="NCBI Taxonomy" id="1852021"/>
    <lineage>
        <taxon>Bacteria</taxon>
        <taxon>Pseudomonadati</taxon>
        <taxon>Pseudomonadota</taxon>
        <taxon>Gammaproteobacteria</taxon>
        <taxon>Cellvibrionales</taxon>
        <taxon>Halieaceae</taxon>
        <taxon>Parahaliea</taxon>
    </lineage>
</organism>
<comment type="similarity">
    <text evidence="9">Belongs to the Maf family. YhdE subfamily.</text>
</comment>
<keyword evidence="3 9" id="KW-0963">Cytoplasm</keyword>
<dbReference type="CDD" id="cd00555">
    <property type="entry name" value="Maf"/>
    <property type="match status" value="1"/>
</dbReference>
<comment type="similarity">
    <text evidence="8">Belongs to the Maf family. YceF subfamily.</text>
</comment>
<comment type="cofactor">
    <cofactor evidence="1 9">
        <name>a divalent metal cation</name>
        <dbReference type="ChEBI" id="CHEBI:60240"/>
    </cofactor>
</comment>
<comment type="subcellular location">
    <subcellularLocation>
        <location evidence="2 9">Cytoplasm</location>
    </subcellularLocation>
</comment>
<dbReference type="PIRSF" id="PIRSF006305">
    <property type="entry name" value="Maf"/>
    <property type="match status" value="1"/>
</dbReference>
<feature type="active site" description="Proton acceptor" evidence="9">
    <location>
        <position position="70"/>
    </location>
</feature>
<dbReference type="FunFam" id="3.90.950.10:FF:000005">
    <property type="entry name" value="7-methyl-GTP pyrophosphatase"/>
    <property type="match status" value="1"/>
</dbReference>
<dbReference type="Gene3D" id="3.90.950.10">
    <property type="match status" value="1"/>
</dbReference>
<comment type="caution">
    <text evidence="9">Lacks conserved residue(s) required for the propagation of feature annotation.</text>
</comment>
<reference evidence="10 11" key="1">
    <citation type="submission" date="2019-08" db="EMBL/GenBank/DDBJ databases">
        <title>Parahaliea maris sp. nov., isolated from the surface seawater.</title>
        <authorList>
            <person name="Liu Y."/>
        </authorList>
    </citation>
    <scope>NUCLEOTIDE SEQUENCE [LARGE SCALE GENOMIC DNA]</scope>
    <source>
        <strain evidence="10 11">S2-26</strain>
    </source>
</reference>
<evidence type="ECO:0000256" key="7">
    <source>
        <dbReference type="ARBA" id="ARBA00053369"/>
    </source>
</evidence>
<comment type="function">
    <text evidence="9">Nucleoside triphosphate pyrophosphatase that hydrolyzes dTTP and UTP. May have a dual role in cell division arrest and in preventing the incorporation of modified nucleotides into cellular nucleic acids.</text>
</comment>
<evidence type="ECO:0000256" key="4">
    <source>
        <dbReference type="ARBA" id="ARBA00022801"/>
    </source>
</evidence>
<dbReference type="NCBIfam" id="TIGR00172">
    <property type="entry name" value="maf"/>
    <property type="match status" value="1"/>
</dbReference>